<dbReference type="InterPro" id="IPR023302">
    <property type="entry name" value="Pept_S9A_N"/>
</dbReference>
<dbReference type="Proteomes" id="UP000198336">
    <property type="component" value="Unassembled WGS sequence"/>
</dbReference>
<keyword evidence="5" id="KW-0645">Protease</keyword>
<comment type="similarity">
    <text evidence="3">Belongs to the peptidase S9A family.</text>
</comment>
<evidence type="ECO:0000256" key="1">
    <source>
        <dbReference type="ARBA" id="ARBA00001070"/>
    </source>
</evidence>
<keyword evidence="8" id="KW-0378">Hydrolase</keyword>
<evidence type="ECO:0000256" key="2">
    <source>
        <dbReference type="ARBA" id="ARBA00004418"/>
    </source>
</evidence>
<dbReference type="Pfam" id="PF00326">
    <property type="entry name" value="Peptidase_S9"/>
    <property type="match status" value="1"/>
</dbReference>
<sequence length="702" mass="78403">MKKTFLLMAITTAGISFAQNKIQYPETKKGETVDVYFDTKVSDPYRWLEDDKSAETGAWVKAQNEVTYAYLDKIPFRDELKKRMEKLWNYEKIGAPYKEGKFTYYSKNNGLQNQSVVYRKDQNGKEEVFLDPNTFSKDGTTSLGGLDFSKDGSKTAYSISEGGSDWRKVIIIDAVSKKVLEDTLVDVKFSGISWLGNEGFYYSSYDKPKGSELSAKTDQHKLYFHKLGTSQKEDKVIFGADQKRRYVGGYVTEDNRFLVITAANSTYGNELYIKDLKTPNSPIVTIVDNFNTDNNIIENEGSKLFIHTDYKAPNGRVVTVDFSNPKPENWKDFIKETENVLSPSTGGGYFFANYTKDAVSLVLQYDYNGKLIREIKLPAVGTAGGFGAKKEEKILYYSFTNYTTPGSIFSFEPKSGKSEIYQKPKVDFKSEDYESKQVFYTSKDGTKIPMIITYKKGTKLDGKNPTILYGYGGFNISLTPSFSIANAVWMENGGVYAVANLRGGGEYGKKWHDAGTKLQKQNVFDDFIAAAEYLIAQKYTSSDYLAIRGGSNGGLLVGATMTQRPDLMKVALPAVGVMDMLRYHTFTAGAGWAYDYGTAQDSKEMFEYLKGYSPVQSVKKGVQYPATMVTTGDHDDRVVPAHSFKFAAELQDKQTGNNPVLIRIDVKAGHGAGKSVAATIQENVDIQAFTLYNMGFKALPKK</sequence>
<comment type="function">
    <text evidence="10">Cleaves peptide bonds on the C-terminal side of prolyl residues within peptides that are up to approximately 30 amino acids long. Has an absolute requirement for an X-Pro bond in the trans configuration immediately preceding the Pro-Y scissible bond.</text>
</comment>
<protein>
    <recommendedName>
        <fullName evidence="4">prolyl oligopeptidase</fullName>
        <ecNumber evidence="4">3.4.21.26</ecNumber>
    </recommendedName>
    <alternativeName>
        <fullName evidence="11">Proline-specific endopeptidase</fullName>
    </alternativeName>
</protein>
<evidence type="ECO:0000259" key="13">
    <source>
        <dbReference type="Pfam" id="PF00326"/>
    </source>
</evidence>
<evidence type="ECO:0000256" key="12">
    <source>
        <dbReference type="SAM" id="SignalP"/>
    </source>
</evidence>
<comment type="caution">
    <text evidence="15">The sequence shown here is derived from an EMBL/GenBank/DDBJ whole genome shotgun (WGS) entry which is preliminary data.</text>
</comment>
<evidence type="ECO:0000256" key="6">
    <source>
        <dbReference type="ARBA" id="ARBA00022729"/>
    </source>
</evidence>
<reference evidence="15 16" key="1">
    <citation type="submission" date="2016-11" db="EMBL/GenBank/DDBJ databases">
        <title>Whole genomes of Flavobacteriaceae.</title>
        <authorList>
            <person name="Stine C."/>
            <person name="Li C."/>
            <person name="Tadesse D."/>
        </authorList>
    </citation>
    <scope>NUCLEOTIDE SEQUENCE [LARGE SCALE GENOMIC DNA]</scope>
    <source>
        <strain evidence="15 16">CCUG 59446</strain>
    </source>
</reference>
<dbReference type="InterPro" id="IPR002470">
    <property type="entry name" value="Peptidase_S9A"/>
</dbReference>
<dbReference type="SUPFAM" id="SSF50993">
    <property type="entry name" value="Peptidase/esterase 'gauge' domain"/>
    <property type="match status" value="1"/>
</dbReference>
<dbReference type="PANTHER" id="PTHR42881">
    <property type="entry name" value="PROLYL ENDOPEPTIDASE"/>
    <property type="match status" value="1"/>
</dbReference>
<dbReference type="GO" id="GO:0006508">
    <property type="term" value="P:proteolysis"/>
    <property type="evidence" value="ECO:0007669"/>
    <property type="project" value="UniProtKB-KW"/>
</dbReference>
<evidence type="ECO:0000256" key="5">
    <source>
        <dbReference type="ARBA" id="ARBA00022670"/>
    </source>
</evidence>
<dbReference type="GO" id="GO:0042597">
    <property type="term" value="C:periplasmic space"/>
    <property type="evidence" value="ECO:0007669"/>
    <property type="project" value="UniProtKB-SubCell"/>
</dbReference>
<organism evidence="15 16">
    <name type="scientific">Flavobacterium oncorhynchi</name>
    <dbReference type="NCBI Taxonomy" id="728056"/>
    <lineage>
        <taxon>Bacteria</taxon>
        <taxon>Pseudomonadati</taxon>
        <taxon>Bacteroidota</taxon>
        <taxon>Flavobacteriia</taxon>
        <taxon>Flavobacteriales</taxon>
        <taxon>Flavobacteriaceae</taxon>
        <taxon>Flavobacterium</taxon>
    </lineage>
</organism>
<dbReference type="PANTHER" id="PTHR42881:SF2">
    <property type="entry name" value="PROLYL ENDOPEPTIDASE"/>
    <property type="match status" value="1"/>
</dbReference>
<dbReference type="InterPro" id="IPR051167">
    <property type="entry name" value="Prolyl_oligopep/macrocyclase"/>
</dbReference>
<comment type="catalytic activity">
    <reaction evidence="1">
        <text>Hydrolysis of Pro-|-Xaa &gt;&gt; Ala-|-Xaa in oligopeptides.</text>
        <dbReference type="EC" id="3.4.21.26"/>
    </reaction>
</comment>
<dbReference type="GO" id="GO:0070012">
    <property type="term" value="F:oligopeptidase activity"/>
    <property type="evidence" value="ECO:0007669"/>
    <property type="project" value="TreeGrafter"/>
</dbReference>
<feature type="signal peptide" evidence="12">
    <location>
        <begin position="1"/>
        <end position="18"/>
    </location>
</feature>
<evidence type="ECO:0000313" key="16">
    <source>
        <dbReference type="Proteomes" id="UP000198336"/>
    </source>
</evidence>
<dbReference type="Gene3D" id="2.130.10.120">
    <property type="entry name" value="Prolyl oligopeptidase, N-terminal domain"/>
    <property type="match status" value="1"/>
</dbReference>
<dbReference type="PROSITE" id="PS00708">
    <property type="entry name" value="PRO_ENDOPEP_SER"/>
    <property type="match status" value="1"/>
</dbReference>
<dbReference type="InterPro" id="IPR001375">
    <property type="entry name" value="Peptidase_S9_cat"/>
</dbReference>
<feature type="domain" description="Peptidase S9 prolyl oligopeptidase catalytic" evidence="13">
    <location>
        <begin position="480"/>
        <end position="694"/>
    </location>
</feature>
<evidence type="ECO:0000256" key="8">
    <source>
        <dbReference type="ARBA" id="ARBA00022801"/>
    </source>
</evidence>
<comment type="subcellular location">
    <subcellularLocation>
        <location evidence="2">Periplasm</location>
    </subcellularLocation>
</comment>
<feature type="chain" id="PRO_5013121702" description="prolyl oligopeptidase" evidence="12">
    <location>
        <begin position="19"/>
        <end position="702"/>
    </location>
</feature>
<feature type="domain" description="Peptidase S9A N-terminal" evidence="14">
    <location>
        <begin position="25"/>
        <end position="423"/>
    </location>
</feature>
<keyword evidence="9" id="KW-0720">Serine protease</keyword>
<dbReference type="InterPro" id="IPR002471">
    <property type="entry name" value="Pept_S9_AS"/>
</dbReference>
<evidence type="ECO:0000256" key="4">
    <source>
        <dbReference type="ARBA" id="ARBA00011897"/>
    </source>
</evidence>
<evidence type="ECO:0000256" key="7">
    <source>
        <dbReference type="ARBA" id="ARBA00022764"/>
    </source>
</evidence>
<keyword evidence="7" id="KW-0574">Periplasm</keyword>
<name>A0A226I5G3_9FLAO</name>
<keyword evidence="6 12" id="KW-0732">Signal</keyword>
<proteinExistence type="inferred from homology"/>
<dbReference type="GO" id="GO:0005829">
    <property type="term" value="C:cytosol"/>
    <property type="evidence" value="ECO:0007669"/>
    <property type="project" value="TreeGrafter"/>
</dbReference>
<dbReference type="AlphaFoldDB" id="A0A226I5G3"/>
<dbReference type="PRINTS" id="PR00862">
    <property type="entry name" value="PROLIGOPTASE"/>
</dbReference>
<accession>A0A226I5G3</accession>
<dbReference type="RefSeq" id="WP_089053757.1">
    <property type="nucleotide sequence ID" value="NZ_JBGGGN010000001.1"/>
</dbReference>
<evidence type="ECO:0000256" key="3">
    <source>
        <dbReference type="ARBA" id="ARBA00005228"/>
    </source>
</evidence>
<dbReference type="InterPro" id="IPR029058">
    <property type="entry name" value="AB_hydrolase_fold"/>
</dbReference>
<evidence type="ECO:0000259" key="14">
    <source>
        <dbReference type="Pfam" id="PF02897"/>
    </source>
</evidence>
<dbReference type="EMBL" id="MUHA01000007">
    <property type="protein sequence ID" value="OXB01486.1"/>
    <property type="molecule type" value="Genomic_DNA"/>
</dbReference>
<dbReference type="SUPFAM" id="SSF53474">
    <property type="entry name" value="alpha/beta-Hydrolases"/>
    <property type="match status" value="1"/>
</dbReference>
<keyword evidence="16" id="KW-1185">Reference proteome</keyword>
<dbReference type="Gene3D" id="3.40.50.1820">
    <property type="entry name" value="alpha/beta hydrolase"/>
    <property type="match status" value="1"/>
</dbReference>
<dbReference type="FunFam" id="3.40.50.1820:FF:000005">
    <property type="entry name" value="Prolyl endopeptidase"/>
    <property type="match status" value="1"/>
</dbReference>
<evidence type="ECO:0000256" key="11">
    <source>
        <dbReference type="ARBA" id="ARBA00081187"/>
    </source>
</evidence>
<evidence type="ECO:0000256" key="10">
    <source>
        <dbReference type="ARBA" id="ARBA00060121"/>
    </source>
</evidence>
<dbReference type="GO" id="GO:0004252">
    <property type="term" value="F:serine-type endopeptidase activity"/>
    <property type="evidence" value="ECO:0007669"/>
    <property type="project" value="UniProtKB-EC"/>
</dbReference>
<evidence type="ECO:0000313" key="15">
    <source>
        <dbReference type="EMBL" id="OXB01486.1"/>
    </source>
</evidence>
<dbReference type="Pfam" id="PF02897">
    <property type="entry name" value="Peptidase_S9_N"/>
    <property type="match status" value="1"/>
</dbReference>
<evidence type="ECO:0000256" key="9">
    <source>
        <dbReference type="ARBA" id="ARBA00022825"/>
    </source>
</evidence>
<dbReference type="EC" id="3.4.21.26" evidence="4"/>
<gene>
    <name evidence="15" type="ORF">B0A75_07975</name>
</gene>